<dbReference type="InterPro" id="IPR036397">
    <property type="entry name" value="RNaseH_sf"/>
</dbReference>
<protein>
    <recommendedName>
        <fullName evidence="1">Integrase catalytic domain-containing protein</fullName>
    </recommendedName>
</protein>
<dbReference type="SUPFAM" id="SSF53098">
    <property type="entry name" value="Ribonuclease H-like"/>
    <property type="match status" value="1"/>
</dbReference>
<proteinExistence type="predicted"/>
<name>A0A5J4NW09_9TREM</name>
<evidence type="ECO:0000313" key="3">
    <source>
        <dbReference type="Proteomes" id="UP000324629"/>
    </source>
</evidence>
<dbReference type="Pfam" id="PF17919">
    <property type="entry name" value="RT_RNaseH_2"/>
    <property type="match status" value="1"/>
</dbReference>
<dbReference type="InterPro" id="IPR001584">
    <property type="entry name" value="Integrase_cat-core"/>
</dbReference>
<evidence type="ECO:0000313" key="2">
    <source>
        <dbReference type="EMBL" id="KAA3679796.1"/>
    </source>
</evidence>
<dbReference type="Proteomes" id="UP000324629">
    <property type="component" value="Unassembled WGS sequence"/>
</dbReference>
<comment type="caution">
    <text evidence="2">The sequence shown here is derived from an EMBL/GenBank/DDBJ whole genome shotgun (WGS) entry which is preliminary data.</text>
</comment>
<dbReference type="InterPro" id="IPR041577">
    <property type="entry name" value="RT_RNaseH_2"/>
</dbReference>
<accession>A0A5J4NW09</accession>
<dbReference type="AlphaFoldDB" id="A0A5J4NW09"/>
<organism evidence="2 3">
    <name type="scientific">Paragonimus westermani</name>
    <dbReference type="NCBI Taxonomy" id="34504"/>
    <lineage>
        <taxon>Eukaryota</taxon>
        <taxon>Metazoa</taxon>
        <taxon>Spiralia</taxon>
        <taxon>Lophotrochozoa</taxon>
        <taxon>Platyhelminthes</taxon>
        <taxon>Trematoda</taxon>
        <taxon>Digenea</taxon>
        <taxon>Plagiorchiida</taxon>
        <taxon>Troglotremata</taxon>
        <taxon>Troglotrematidae</taxon>
        <taxon>Paragonimus</taxon>
    </lineage>
</organism>
<feature type="domain" description="Integrase catalytic" evidence="1">
    <location>
        <begin position="114"/>
        <end position="282"/>
    </location>
</feature>
<dbReference type="InterPro" id="IPR012337">
    <property type="entry name" value="RNaseH-like_sf"/>
</dbReference>
<reference evidence="2 3" key="1">
    <citation type="journal article" date="2019" name="Gigascience">
        <title>Whole-genome sequence of the oriental lung fluke Paragonimus westermani.</title>
        <authorList>
            <person name="Oey H."/>
            <person name="Zakrzewski M."/>
            <person name="Narain K."/>
            <person name="Devi K.R."/>
            <person name="Agatsuma T."/>
            <person name="Nawaratna S."/>
            <person name="Gobert G.N."/>
            <person name="Jones M.K."/>
            <person name="Ragan M.A."/>
            <person name="McManus D.P."/>
            <person name="Krause L."/>
        </authorList>
    </citation>
    <scope>NUCLEOTIDE SEQUENCE [LARGE SCALE GENOMIC DNA]</scope>
    <source>
        <strain evidence="2 3">IND2009</strain>
    </source>
</reference>
<dbReference type="InterPro" id="IPR050951">
    <property type="entry name" value="Retrovirus_Pol_polyprotein"/>
</dbReference>
<gene>
    <name evidence="2" type="ORF">DEA37_0010614</name>
</gene>
<dbReference type="GO" id="GO:0015074">
    <property type="term" value="P:DNA integration"/>
    <property type="evidence" value="ECO:0007669"/>
    <property type="project" value="InterPro"/>
</dbReference>
<dbReference type="Gene3D" id="3.30.420.10">
    <property type="entry name" value="Ribonuclease H-like superfamily/Ribonuclease H"/>
    <property type="match status" value="1"/>
</dbReference>
<dbReference type="PROSITE" id="PS50994">
    <property type="entry name" value="INTEGRASE"/>
    <property type="match status" value="1"/>
</dbReference>
<sequence>MVKEVTSRKFCEQFLGEPPTEQTQAIEARRRIKAIAISLKRNFDPQHVVGLQNLAVTTTEEPWLSRISPRKADEFILDKDASDHGLGAALSQKDETGKEQVIAHFKNPSPHYRAPSRPIESGYTNGIADVDVMGSLPETRHGKRYILVMVDYFTKWAELVLLSAINAPSVTKAISSSWICNWGTPEQLHSERGTDFESPTMHELCELIRIGEKRTTSFHPKGNGLVERSDRKLKEIMKALANEVRQCDETLPQCLMAYRSTVCSSTNQTPIFMWTSQKLRLP</sequence>
<keyword evidence="3" id="KW-1185">Reference proteome</keyword>
<dbReference type="PANTHER" id="PTHR37984">
    <property type="entry name" value="PROTEIN CBG26694"/>
    <property type="match status" value="1"/>
</dbReference>
<dbReference type="PANTHER" id="PTHR37984:SF15">
    <property type="entry name" value="INTEGRASE CATALYTIC DOMAIN-CONTAINING PROTEIN"/>
    <property type="match status" value="1"/>
</dbReference>
<dbReference type="EMBL" id="QNGE01000628">
    <property type="protein sequence ID" value="KAA3679796.1"/>
    <property type="molecule type" value="Genomic_DNA"/>
</dbReference>
<dbReference type="GO" id="GO:0003676">
    <property type="term" value="F:nucleic acid binding"/>
    <property type="evidence" value="ECO:0007669"/>
    <property type="project" value="InterPro"/>
</dbReference>
<evidence type="ECO:0000259" key="1">
    <source>
        <dbReference type="PROSITE" id="PS50994"/>
    </source>
</evidence>